<dbReference type="PROSITE" id="PS50102">
    <property type="entry name" value="RRM"/>
    <property type="match status" value="1"/>
</dbReference>
<dbReference type="EMBL" id="JAOAOG010000226">
    <property type="protein sequence ID" value="KAJ6239382.1"/>
    <property type="molecule type" value="Genomic_DNA"/>
</dbReference>
<evidence type="ECO:0000259" key="3">
    <source>
        <dbReference type="PROSITE" id="PS50102"/>
    </source>
</evidence>
<feature type="domain" description="RRM" evidence="3">
    <location>
        <begin position="151"/>
        <end position="229"/>
    </location>
</feature>
<reference evidence="4" key="1">
    <citation type="submission" date="2022-08" db="EMBL/GenBank/DDBJ databases">
        <title>Novel sulfate-reducing endosymbionts in the free-living metamonad Anaeramoeba.</title>
        <authorList>
            <person name="Jerlstrom-Hultqvist J."/>
            <person name="Cepicka I."/>
            <person name="Gallot-Lavallee L."/>
            <person name="Salas-Leiva D."/>
            <person name="Curtis B.A."/>
            <person name="Zahonova K."/>
            <person name="Pipaliya S."/>
            <person name="Dacks J."/>
            <person name="Roger A.J."/>
        </authorList>
    </citation>
    <scope>NUCLEOTIDE SEQUENCE</scope>
    <source>
        <strain evidence="4">Schooner1</strain>
    </source>
</reference>
<dbReference type="Gene3D" id="3.30.70.330">
    <property type="match status" value="1"/>
</dbReference>
<name>A0ABQ8Y3I1_9EUKA</name>
<feature type="compositionally biased region" description="Polar residues" evidence="2">
    <location>
        <begin position="284"/>
        <end position="302"/>
    </location>
</feature>
<evidence type="ECO:0000256" key="2">
    <source>
        <dbReference type="SAM" id="MobiDB-lite"/>
    </source>
</evidence>
<evidence type="ECO:0000313" key="5">
    <source>
        <dbReference type="Proteomes" id="UP001150062"/>
    </source>
</evidence>
<feature type="compositionally biased region" description="Basic and acidic residues" evidence="2">
    <location>
        <begin position="22"/>
        <end position="112"/>
    </location>
</feature>
<keyword evidence="1" id="KW-0694">RNA-binding</keyword>
<feature type="compositionally biased region" description="Basic and acidic residues" evidence="2">
    <location>
        <begin position="254"/>
        <end position="268"/>
    </location>
</feature>
<feature type="region of interest" description="Disordered" evidence="2">
    <location>
        <begin position="229"/>
        <end position="322"/>
    </location>
</feature>
<dbReference type="InterPro" id="IPR000504">
    <property type="entry name" value="RRM_dom"/>
</dbReference>
<keyword evidence="5" id="KW-1185">Reference proteome</keyword>
<dbReference type="SMART" id="SM00360">
    <property type="entry name" value="RRM"/>
    <property type="match status" value="1"/>
</dbReference>
<feature type="compositionally biased region" description="Basic and acidic residues" evidence="2">
    <location>
        <begin position="119"/>
        <end position="144"/>
    </location>
</feature>
<protein>
    <submittedName>
        <fullName evidence="4">Transformer-2 sex-determining protein-related</fullName>
    </submittedName>
</protein>
<dbReference type="PANTHER" id="PTHR48034">
    <property type="entry name" value="TRANSFORMER-2 SEX-DETERMINING PROTEIN-RELATED"/>
    <property type="match status" value="1"/>
</dbReference>
<evidence type="ECO:0000313" key="4">
    <source>
        <dbReference type="EMBL" id="KAJ6239382.1"/>
    </source>
</evidence>
<feature type="region of interest" description="Disordered" evidence="2">
    <location>
        <begin position="1"/>
        <end position="146"/>
    </location>
</feature>
<feature type="compositionally biased region" description="Basic residues" evidence="2">
    <location>
        <begin position="269"/>
        <end position="281"/>
    </location>
</feature>
<accession>A0ABQ8Y3I1</accession>
<dbReference type="InterPro" id="IPR012677">
    <property type="entry name" value="Nucleotide-bd_a/b_plait_sf"/>
</dbReference>
<dbReference type="InterPro" id="IPR050441">
    <property type="entry name" value="RBM"/>
</dbReference>
<dbReference type="Proteomes" id="UP001150062">
    <property type="component" value="Unassembled WGS sequence"/>
</dbReference>
<proteinExistence type="predicted"/>
<dbReference type="CDD" id="cd00590">
    <property type="entry name" value="RRM_SF"/>
    <property type="match status" value="1"/>
</dbReference>
<dbReference type="InterPro" id="IPR035979">
    <property type="entry name" value="RBD_domain_sf"/>
</dbReference>
<feature type="compositionally biased region" description="Basic residues" evidence="2">
    <location>
        <begin position="1"/>
        <end position="10"/>
    </location>
</feature>
<dbReference type="Pfam" id="PF00076">
    <property type="entry name" value="RRM_1"/>
    <property type="match status" value="1"/>
</dbReference>
<evidence type="ECO:0000256" key="1">
    <source>
        <dbReference type="PROSITE-ProRule" id="PRU00176"/>
    </source>
</evidence>
<comment type="caution">
    <text evidence="4">The sequence shown here is derived from an EMBL/GenBank/DDBJ whole genome shotgun (WGS) entry which is preliminary data.</text>
</comment>
<dbReference type="SUPFAM" id="SSF54928">
    <property type="entry name" value="RNA-binding domain, RBD"/>
    <property type="match status" value="1"/>
</dbReference>
<gene>
    <name evidence="4" type="ORF">M0813_25268</name>
</gene>
<sequence>MSRSPIYKRRERVDYENENDNNLDREKNRERHKERERSRESEKEKSRERSRERRKERDRSREREKSRERSRERSKERERSREREKDYQYSRGYENEKRETNRSNLESKRSRNDSLSPRKKYDYREKERHNFSPERNKRTLRDNDESVNSGTCLYVTKLSYRVNEEDIKHFFEEVGKVVDVHLVRDHISHLSKGFGFVTMSTSQEAQEAIEVLNNKELDRHPIIVELSKRQRGRRNTPGIYHGKKRFYDSQRGGRRMEFSRRRTYDQPRYHRPPSPRYRRSYQRNESQVYSTREQRSNYGSNYRRTPSRSPPRRNHLRDNYDY</sequence>
<organism evidence="4 5">
    <name type="scientific">Anaeramoeba flamelloides</name>
    <dbReference type="NCBI Taxonomy" id="1746091"/>
    <lineage>
        <taxon>Eukaryota</taxon>
        <taxon>Metamonada</taxon>
        <taxon>Anaeramoebidae</taxon>
        <taxon>Anaeramoeba</taxon>
    </lineage>
</organism>